<proteinExistence type="predicted"/>
<dbReference type="AlphaFoldDB" id="R7WFM3"/>
<name>R7WFM3_AEGTA</name>
<accession>R7WFM3</accession>
<protein>
    <submittedName>
        <fullName evidence="1">Uncharacterized protein</fullName>
    </submittedName>
</protein>
<organism evidence="1">
    <name type="scientific">Aegilops tauschii</name>
    <name type="common">Tausch's goatgrass</name>
    <name type="synonym">Aegilops squarrosa</name>
    <dbReference type="NCBI Taxonomy" id="37682"/>
    <lineage>
        <taxon>Eukaryota</taxon>
        <taxon>Viridiplantae</taxon>
        <taxon>Streptophyta</taxon>
        <taxon>Embryophyta</taxon>
        <taxon>Tracheophyta</taxon>
        <taxon>Spermatophyta</taxon>
        <taxon>Magnoliopsida</taxon>
        <taxon>Liliopsida</taxon>
        <taxon>Poales</taxon>
        <taxon>Poaceae</taxon>
        <taxon>BOP clade</taxon>
        <taxon>Pooideae</taxon>
        <taxon>Triticodae</taxon>
        <taxon>Triticeae</taxon>
        <taxon>Triticinae</taxon>
        <taxon>Aegilops</taxon>
    </lineage>
</organism>
<reference evidence="1" key="1">
    <citation type="submission" date="2015-06" db="UniProtKB">
        <authorList>
            <consortium name="EnsemblPlants"/>
        </authorList>
    </citation>
    <scope>IDENTIFICATION</scope>
</reference>
<sequence>MTGGPVPRLGPIVGRTVWMILTGWGGPVSSPAVLRPSSHRSAVCIKVVRLLLRLRLLAAVLAVLLRSGNALLLSFFLTVRLCANGDVRMDKLTPNKDQQNNKDAKRQPFGFKDINNRAYDAEESSSGVFWFLKPCAFLVE</sequence>
<dbReference type="EnsemblPlants" id="EMT20080">
    <property type="protein sequence ID" value="EMT20080"/>
    <property type="gene ID" value="F775_24726"/>
</dbReference>
<evidence type="ECO:0000313" key="1">
    <source>
        <dbReference type="EnsemblPlants" id="EMT20080"/>
    </source>
</evidence>